<dbReference type="EMBL" id="JAHRIP010024040">
    <property type="protein sequence ID" value="MEQ2289646.1"/>
    <property type="molecule type" value="Genomic_DNA"/>
</dbReference>
<evidence type="ECO:0000313" key="1">
    <source>
        <dbReference type="EMBL" id="MEQ2289646.1"/>
    </source>
</evidence>
<dbReference type="Proteomes" id="UP001469553">
    <property type="component" value="Unassembled WGS sequence"/>
</dbReference>
<keyword evidence="2" id="KW-1185">Reference proteome</keyword>
<name>A0ABV0Y7H4_9TELE</name>
<gene>
    <name evidence="1" type="ORF">AMECASPLE_035336</name>
</gene>
<comment type="caution">
    <text evidence="1">The sequence shown here is derived from an EMBL/GenBank/DDBJ whole genome shotgun (WGS) entry which is preliminary data.</text>
</comment>
<sequence length="137" mass="15869">MHMSNCSMFQNFLHNLLFSNKEYDGKTGVGSVNRPIHFLIQSELPFKCSSSSCCSHFDIMRPRRHLTIDQHYLDIAALQTGCSQMEVATECRLSQSVSRLQQRYSETGRVTERHRSRRPLVTSHTDERFIENSVLMT</sequence>
<reference evidence="1 2" key="1">
    <citation type="submission" date="2021-06" db="EMBL/GenBank/DDBJ databases">
        <authorList>
            <person name="Palmer J.M."/>
        </authorList>
    </citation>
    <scope>NUCLEOTIDE SEQUENCE [LARGE SCALE GENOMIC DNA]</scope>
    <source>
        <strain evidence="1 2">AS_MEX2019</strain>
        <tissue evidence="1">Muscle</tissue>
    </source>
</reference>
<evidence type="ECO:0008006" key="3">
    <source>
        <dbReference type="Google" id="ProtNLM"/>
    </source>
</evidence>
<proteinExistence type="predicted"/>
<organism evidence="1 2">
    <name type="scientific">Ameca splendens</name>
    <dbReference type="NCBI Taxonomy" id="208324"/>
    <lineage>
        <taxon>Eukaryota</taxon>
        <taxon>Metazoa</taxon>
        <taxon>Chordata</taxon>
        <taxon>Craniata</taxon>
        <taxon>Vertebrata</taxon>
        <taxon>Euteleostomi</taxon>
        <taxon>Actinopterygii</taxon>
        <taxon>Neopterygii</taxon>
        <taxon>Teleostei</taxon>
        <taxon>Neoteleostei</taxon>
        <taxon>Acanthomorphata</taxon>
        <taxon>Ovalentaria</taxon>
        <taxon>Atherinomorphae</taxon>
        <taxon>Cyprinodontiformes</taxon>
        <taxon>Goodeidae</taxon>
        <taxon>Ameca</taxon>
    </lineage>
</organism>
<evidence type="ECO:0000313" key="2">
    <source>
        <dbReference type="Proteomes" id="UP001469553"/>
    </source>
</evidence>
<protein>
    <recommendedName>
        <fullName evidence="3">Paired domain-containing protein</fullName>
    </recommendedName>
</protein>
<accession>A0ABV0Y7H4</accession>